<sequence length="203" mass="23891">MLHLTLLFLFQFVNIPDIKEFNPVLSKELEFRIDDYKTGFVGKVIDYQNPNNSSEFVRVYYRQVAIVSERARIKSSKETTSLNFSNLNYHQKQEKEALNRVQELIDPFAYVQWKIVRDPRTGQYIRDGFFRAWLLNQNGEWIFESDKNITSVSVSEPFIDKLSKQVLVGIKFSLGDSVHIVRIDQDDILVQEEKPQDEVESYE</sequence>
<accession>A0A2H0R6D3</accession>
<protein>
    <submittedName>
        <fullName evidence="1">Uncharacterized protein</fullName>
    </submittedName>
</protein>
<evidence type="ECO:0000313" key="2">
    <source>
        <dbReference type="Proteomes" id="UP000230208"/>
    </source>
</evidence>
<dbReference type="EMBL" id="PCXP01000003">
    <property type="protein sequence ID" value="PIR42082.1"/>
    <property type="molecule type" value="Genomic_DNA"/>
</dbReference>
<comment type="caution">
    <text evidence="1">The sequence shown here is derived from an EMBL/GenBank/DDBJ whole genome shotgun (WGS) entry which is preliminary data.</text>
</comment>
<dbReference type="AlphaFoldDB" id="A0A2H0R6D3"/>
<dbReference type="Proteomes" id="UP000230208">
    <property type="component" value="Unassembled WGS sequence"/>
</dbReference>
<reference evidence="1 2" key="1">
    <citation type="submission" date="2017-09" db="EMBL/GenBank/DDBJ databases">
        <title>Depth-based differentiation of microbial function through sediment-hosted aquifers and enrichment of novel symbionts in the deep terrestrial subsurface.</title>
        <authorList>
            <person name="Probst A.J."/>
            <person name="Ladd B."/>
            <person name="Jarett J.K."/>
            <person name="Geller-Mcgrath D.E."/>
            <person name="Sieber C.M."/>
            <person name="Emerson J.B."/>
            <person name="Anantharaman K."/>
            <person name="Thomas B.C."/>
            <person name="Malmstrom R."/>
            <person name="Stieglmeier M."/>
            <person name="Klingl A."/>
            <person name="Woyke T."/>
            <person name="Ryan C.M."/>
            <person name="Banfield J.F."/>
        </authorList>
    </citation>
    <scope>NUCLEOTIDE SEQUENCE [LARGE SCALE GENOMIC DNA]</scope>
    <source>
        <strain evidence="1">CG10_big_fil_rev_8_21_14_0_10_37_15</strain>
    </source>
</reference>
<organism evidence="1 2">
    <name type="scientific">Candidatus Yanofskybacteria bacterium CG10_big_fil_rev_8_21_14_0_10_37_15</name>
    <dbReference type="NCBI Taxonomy" id="1975097"/>
    <lineage>
        <taxon>Bacteria</taxon>
        <taxon>Candidatus Yanofskyibacteriota</taxon>
    </lineage>
</organism>
<evidence type="ECO:0000313" key="1">
    <source>
        <dbReference type="EMBL" id="PIR42082.1"/>
    </source>
</evidence>
<name>A0A2H0R6D3_9BACT</name>
<gene>
    <name evidence="1" type="ORF">COV30_00315</name>
</gene>
<proteinExistence type="predicted"/>